<protein>
    <submittedName>
        <fullName evidence="1">Uncharacterized protein</fullName>
    </submittedName>
</protein>
<evidence type="ECO:0000313" key="2">
    <source>
        <dbReference type="Proteomes" id="UP000309997"/>
    </source>
</evidence>
<organism evidence="1 2">
    <name type="scientific">Populus alba</name>
    <name type="common">White poplar</name>
    <dbReference type="NCBI Taxonomy" id="43335"/>
    <lineage>
        <taxon>Eukaryota</taxon>
        <taxon>Viridiplantae</taxon>
        <taxon>Streptophyta</taxon>
        <taxon>Embryophyta</taxon>
        <taxon>Tracheophyta</taxon>
        <taxon>Spermatophyta</taxon>
        <taxon>Magnoliopsida</taxon>
        <taxon>eudicotyledons</taxon>
        <taxon>Gunneridae</taxon>
        <taxon>Pentapetalae</taxon>
        <taxon>rosids</taxon>
        <taxon>fabids</taxon>
        <taxon>Malpighiales</taxon>
        <taxon>Salicaceae</taxon>
        <taxon>Saliceae</taxon>
        <taxon>Populus</taxon>
    </lineage>
</organism>
<evidence type="ECO:0000313" key="1">
    <source>
        <dbReference type="EMBL" id="KAL3582192.1"/>
    </source>
</evidence>
<name>A0ACC4BUE4_POPAL</name>
<sequence length="451" mass="49897">MLSSPLHSSPLQTIKSSLSASSTEMRDRRRLPHTAPFTSLHTAVQNAIEYLKIIGALDQNENLTVLGRHLTILPLEPKLGKMLILGAILNCLDPVLTVVAGLSVRDHFLMPLDKIDLAEAAKSQFSSNYSDQLVLVRAYEGWKDAARDLSGYDLVDGNPTTCNSCSHDEHLVRAVPCYGLYPGICSIMHNEKSFSLKTMEDGQVLMHSDGHLKMLGGYLEFFMQPAVPEMYQSLRRQLDEVIQTKLLNPRMDIHMHHELLSAVRQLQTLLTNAGYAAPSYKTKQSKNNQFRGSVEFNVTQIMGQPCQNKKSAEKDAAVADVWDQTSQEYQSHVNVAEEEQKGSLLESIVKLPIDCFFGEPLAELLVPSNSGTQGNVVFLLWDLSLEMTIGYTAHLGFKAKPAETIVREVLYLGSGLHVRDWGGNWKSESGSKEVLLSGIASSSQIVLVTTT</sequence>
<keyword evidence="2" id="KW-1185">Reference proteome</keyword>
<accession>A0ACC4BUE4</accession>
<comment type="caution">
    <text evidence="1">The sequence shown here is derived from an EMBL/GenBank/DDBJ whole genome shotgun (WGS) entry which is preliminary data.</text>
</comment>
<reference evidence="1 2" key="1">
    <citation type="journal article" date="2024" name="Plant Biotechnol. J.">
        <title>Genome and CRISPR/Cas9 system of a widespread forest tree (Populus alba) in the world.</title>
        <authorList>
            <person name="Liu Y.J."/>
            <person name="Jiang P.F."/>
            <person name="Han X.M."/>
            <person name="Li X.Y."/>
            <person name="Wang H.M."/>
            <person name="Wang Y.J."/>
            <person name="Wang X.X."/>
            <person name="Zeng Q.Y."/>
        </authorList>
    </citation>
    <scope>NUCLEOTIDE SEQUENCE [LARGE SCALE GENOMIC DNA]</scope>
    <source>
        <strain evidence="2">cv. PAL-ZL1</strain>
    </source>
</reference>
<dbReference type="EMBL" id="RCHU02000008">
    <property type="protein sequence ID" value="KAL3582192.1"/>
    <property type="molecule type" value="Genomic_DNA"/>
</dbReference>
<dbReference type="Proteomes" id="UP000309997">
    <property type="component" value="Unassembled WGS sequence"/>
</dbReference>
<gene>
    <name evidence="1" type="ORF">D5086_016524</name>
</gene>
<proteinExistence type="predicted"/>